<dbReference type="RefSeq" id="WP_072315620.1">
    <property type="nucleotide sequence ID" value="NZ_FPJE01000002.1"/>
</dbReference>
<dbReference type="AlphaFoldDB" id="A0A1K1M3H3"/>
<name>A0A1K1M3H3_9FLAO</name>
<evidence type="ECO:0000256" key="1">
    <source>
        <dbReference type="SAM" id="SignalP"/>
    </source>
</evidence>
<evidence type="ECO:0000313" key="2">
    <source>
        <dbReference type="EMBL" id="SFW17631.1"/>
    </source>
</evidence>
<dbReference type="EMBL" id="FPJE01000002">
    <property type="protein sequence ID" value="SFW17631.1"/>
    <property type="molecule type" value="Genomic_DNA"/>
</dbReference>
<reference evidence="2 3" key="1">
    <citation type="submission" date="2016-11" db="EMBL/GenBank/DDBJ databases">
        <authorList>
            <person name="Jaros S."/>
            <person name="Januszkiewicz K."/>
            <person name="Wedrychowicz H."/>
        </authorList>
    </citation>
    <scope>NUCLEOTIDE SEQUENCE [LARGE SCALE GENOMIC DNA]</scope>
    <source>
        <strain evidence="2 3">CGMCC 1.12145</strain>
    </source>
</reference>
<evidence type="ECO:0000313" key="3">
    <source>
        <dbReference type="Proteomes" id="UP000182248"/>
    </source>
</evidence>
<feature type="signal peptide" evidence="1">
    <location>
        <begin position="1"/>
        <end position="20"/>
    </location>
</feature>
<sequence>MRKVLFILTLSLIFTLQLQAQDDDRVILRGKVLYKNTNVPNQNVINIDTENATITNDDGEFEIYVKNGDHLAFTAVNYKLKTVEINDSILKNNRLVIEVNEKVNELDEVVVTPDNEEKFLELKGEEFKKFDYEQDYSSTAQNMATPEHSLQNGINFVNIFKALFKADEGAEGTKRQLKVSEVLRQVYNDEFFVADLKIPQDKIDDFLYYCDDRIPRQSLLRKDNEFELIEFLVKQSENYRKSLQEEK</sequence>
<dbReference type="SUPFAM" id="SSF49464">
    <property type="entry name" value="Carboxypeptidase regulatory domain-like"/>
    <property type="match status" value="1"/>
</dbReference>
<keyword evidence="3" id="KW-1185">Reference proteome</keyword>
<dbReference type="Proteomes" id="UP000182248">
    <property type="component" value="Unassembled WGS sequence"/>
</dbReference>
<protein>
    <submittedName>
        <fullName evidence="2">CarboxypepD_reg-like domain-containing protein</fullName>
    </submittedName>
</protein>
<gene>
    <name evidence="2" type="ORF">SAMN02927921_00349</name>
</gene>
<dbReference type="InterPro" id="IPR008969">
    <property type="entry name" value="CarboxyPept-like_regulatory"/>
</dbReference>
<accession>A0A1K1M3H3</accession>
<organism evidence="2 3">
    <name type="scientific">Sinomicrobium oceani</name>
    <dbReference type="NCBI Taxonomy" id="1150368"/>
    <lineage>
        <taxon>Bacteria</taxon>
        <taxon>Pseudomonadati</taxon>
        <taxon>Bacteroidota</taxon>
        <taxon>Flavobacteriia</taxon>
        <taxon>Flavobacteriales</taxon>
        <taxon>Flavobacteriaceae</taxon>
        <taxon>Sinomicrobium</taxon>
    </lineage>
</organism>
<dbReference type="Pfam" id="PF13715">
    <property type="entry name" value="CarbopepD_reg_2"/>
    <property type="match status" value="1"/>
</dbReference>
<proteinExistence type="predicted"/>
<dbReference type="OrthoDB" id="1436952at2"/>
<dbReference type="STRING" id="1150368.SAMN02927921_00349"/>
<feature type="chain" id="PRO_5012724233" evidence="1">
    <location>
        <begin position="21"/>
        <end position="247"/>
    </location>
</feature>
<keyword evidence="1" id="KW-0732">Signal</keyword>